<dbReference type="SUPFAM" id="SSF53335">
    <property type="entry name" value="S-adenosyl-L-methionine-dependent methyltransferases"/>
    <property type="match status" value="1"/>
</dbReference>
<evidence type="ECO:0000313" key="3">
    <source>
        <dbReference type="Proteomes" id="UP000178783"/>
    </source>
</evidence>
<evidence type="ECO:0000259" key="1">
    <source>
        <dbReference type="Pfam" id="PF08241"/>
    </source>
</evidence>
<protein>
    <recommendedName>
        <fullName evidence="1">Methyltransferase type 11 domain-containing protein</fullName>
    </recommendedName>
</protein>
<reference evidence="2 3" key="1">
    <citation type="journal article" date="2016" name="Nat. Commun.">
        <title>Thousands of microbial genomes shed light on interconnected biogeochemical processes in an aquifer system.</title>
        <authorList>
            <person name="Anantharaman K."/>
            <person name="Brown C.T."/>
            <person name="Hug L.A."/>
            <person name="Sharon I."/>
            <person name="Castelle C.J."/>
            <person name="Probst A.J."/>
            <person name="Thomas B.C."/>
            <person name="Singh A."/>
            <person name="Wilkins M.J."/>
            <person name="Karaoz U."/>
            <person name="Brodie E.L."/>
            <person name="Williams K.H."/>
            <person name="Hubbard S.S."/>
            <person name="Banfield J.F."/>
        </authorList>
    </citation>
    <scope>NUCLEOTIDE SEQUENCE [LARGE SCALE GENOMIC DNA]</scope>
</reference>
<dbReference type="GO" id="GO:0008757">
    <property type="term" value="F:S-adenosylmethionine-dependent methyltransferase activity"/>
    <property type="evidence" value="ECO:0007669"/>
    <property type="project" value="InterPro"/>
</dbReference>
<gene>
    <name evidence="2" type="ORF">A3H66_03235</name>
</gene>
<evidence type="ECO:0000313" key="2">
    <source>
        <dbReference type="EMBL" id="OGF24432.1"/>
    </source>
</evidence>
<dbReference type="EMBL" id="MFFW01000018">
    <property type="protein sequence ID" value="OGF24432.1"/>
    <property type="molecule type" value="Genomic_DNA"/>
</dbReference>
<proteinExistence type="predicted"/>
<dbReference type="Proteomes" id="UP000178783">
    <property type="component" value="Unassembled WGS sequence"/>
</dbReference>
<feature type="domain" description="Methyltransferase type 11" evidence="1">
    <location>
        <begin position="163"/>
        <end position="258"/>
    </location>
</feature>
<dbReference type="Gene3D" id="3.40.50.150">
    <property type="entry name" value="Vaccinia Virus protein VP39"/>
    <property type="match status" value="1"/>
</dbReference>
<organism evidence="2 3">
    <name type="scientific">Candidatus Falkowbacteria bacterium RIFCSPLOWO2_02_FULL_45_21</name>
    <dbReference type="NCBI Taxonomy" id="1797989"/>
    <lineage>
        <taxon>Bacteria</taxon>
        <taxon>Candidatus Falkowiibacteriota</taxon>
    </lineage>
</organism>
<dbReference type="Pfam" id="PF08241">
    <property type="entry name" value="Methyltransf_11"/>
    <property type="match status" value="1"/>
</dbReference>
<dbReference type="InterPro" id="IPR013216">
    <property type="entry name" value="Methyltransf_11"/>
</dbReference>
<sequence length="340" mass="39179">MRELLKIRETEAKQENRVESSSRYGIRAKVHEKIDILASELDKTLEKFSRGEPETHEIISLIYIIYDDCCIFFSEYKHALERLDELEKKYPGKIDEACKSARQINPAEELRLYAKEFEKSSPEIHASQQKLLGSKGRSTDREADQYTDLLSLSDDDIKNKTILDIGTGKGNFVNYAVEKEAELSIGIDPVSYSEAPNKLPDNSNGVVLPAKWDSLPSQNEKFDRVVSLFAFPMWVKSWDELEKGLREIIRVTKKGGIIKLMPAAPVQEKKDVNKKTLALWKQSNLDTQYMLDCIHRREYEEILIRLADEIELELEGPKADMMNTSRVTFFNLKLKKKERA</sequence>
<accession>A0A1F5SCY4</accession>
<comment type="caution">
    <text evidence="2">The sequence shown here is derived from an EMBL/GenBank/DDBJ whole genome shotgun (WGS) entry which is preliminary data.</text>
</comment>
<dbReference type="InterPro" id="IPR029063">
    <property type="entry name" value="SAM-dependent_MTases_sf"/>
</dbReference>
<dbReference type="STRING" id="1797989.A3H66_03235"/>
<name>A0A1F5SCY4_9BACT</name>
<dbReference type="CDD" id="cd02440">
    <property type="entry name" value="AdoMet_MTases"/>
    <property type="match status" value="1"/>
</dbReference>
<dbReference type="AlphaFoldDB" id="A0A1F5SCY4"/>